<accession>A0AAU8FNX5</accession>
<organism evidence="1">
    <name type="scientific">Dyadobacter sp. 676</name>
    <dbReference type="NCBI Taxonomy" id="3088362"/>
    <lineage>
        <taxon>Bacteria</taxon>
        <taxon>Pseudomonadati</taxon>
        <taxon>Bacteroidota</taxon>
        <taxon>Cytophagia</taxon>
        <taxon>Cytophagales</taxon>
        <taxon>Spirosomataceae</taxon>
        <taxon>Dyadobacter</taxon>
    </lineage>
</organism>
<proteinExistence type="predicted"/>
<dbReference type="RefSeq" id="WP_353720522.1">
    <property type="nucleotide sequence ID" value="NZ_CP159289.1"/>
</dbReference>
<name>A0AAU8FNX5_9BACT</name>
<dbReference type="AlphaFoldDB" id="A0AAU8FNX5"/>
<sequence length="213" mass="23913">MISGHLVRFDKQYQYEVPVNKRRLLSAIDENDIDITAVRRDTYGITDINTGIPNGKTTQISLPGNGSNFYEYRFYIQSPDPGANQTRRYIHELFGHRGANVGGTIQHRLILRFKMDYLSGSGNWYAAGEPRTQNHSVTVTGNYNNVYGLYSETYSNSQTTTNPEERVIGLINNGSTAYGTWNVNVQGFIESKMISANGYNYAYTNGGPGLVLW</sequence>
<evidence type="ECO:0000313" key="1">
    <source>
        <dbReference type="EMBL" id="XCH25219.1"/>
    </source>
</evidence>
<dbReference type="EMBL" id="CP159289">
    <property type="protein sequence ID" value="XCH25219.1"/>
    <property type="molecule type" value="Genomic_DNA"/>
</dbReference>
<protein>
    <submittedName>
        <fullName evidence="1">Uncharacterized protein</fullName>
    </submittedName>
</protein>
<gene>
    <name evidence="1" type="ORF">ABV298_01945</name>
</gene>
<reference evidence="1" key="1">
    <citation type="submission" date="2024-06" db="EMBL/GenBank/DDBJ databases">
        <title>Sequencing and assembly of the genome of Dyadobacter sp. strain 676, a symbiont of Cyamopsis tetragonoloba.</title>
        <authorList>
            <person name="Guro P."/>
            <person name="Sazanova A."/>
            <person name="Kuznetsova I."/>
            <person name="Belimov A."/>
            <person name="Safronova V."/>
        </authorList>
    </citation>
    <scope>NUCLEOTIDE SEQUENCE</scope>
    <source>
        <strain evidence="1">676</strain>
    </source>
</reference>